<dbReference type="PANTHER" id="PTHR34094:SF1">
    <property type="entry name" value="PROTEIN FAM185A"/>
    <property type="match status" value="1"/>
</dbReference>
<geneLocation type="plasmid" evidence="3 4">
    <name>pBb323S2a</name>
</geneLocation>
<reference evidence="3 4" key="1">
    <citation type="journal article" date="2017" name="Syst. Appl. Microbiol.">
        <title>Soybeans inoculated with root zone soils of Canadian native legumes harbour diverse and novel Bradyrhizobium spp. that possess agricultural potential.</title>
        <authorList>
            <person name="Bromfield E.S.P."/>
            <person name="Cloutier S."/>
            <person name="Tambong J.T."/>
            <person name="Tran Thi T.V."/>
        </authorList>
    </citation>
    <scope>NUCLEOTIDE SEQUENCE [LARGE SCALE GENOMIC DNA]</scope>
    <source>
        <strain evidence="3 4">323S2</strain>
    </source>
</reference>
<name>A0A7Z0TU83_9BRAD</name>
<reference evidence="3 4" key="3">
    <citation type="journal article" date="2022" name="Int. J. Syst. Evol. Microbiol.">
        <title>Strains of Bradyrhizobium barranii sp. nov. associated with legumes native to Canada are symbionts of soybeans and belong to different subspecies (subsp. barranii subsp. nov. and subsp. apii subsp. nov.) and symbiovars (sv. glycinearum and sv. septentrionale).</title>
        <authorList>
            <person name="Bromfield E.S.P."/>
            <person name="Cloutier S."/>
            <person name="Wasai-Hara S."/>
            <person name="Minamisawa K."/>
        </authorList>
    </citation>
    <scope>NUCLEOTIDE SEQUENCE [LARGE SCALE GENOMIC DNA]</scope>
    <source>
        <strain evidence="4">323S2</strain>
        <plasmid evidence="3 4">pBb323S2a</plasmid>
    </source>
</reference>
<organism evidence="2">
    <name type="scientific">Bradyrhizobium barranii subsp. barranii</name>
    <dbReference type="NCBI Taxonomy" id="2823807"/>
    <lineage>
        <taxon>Bacteria</taxon>
        <taxon>Pseudomonadati</taxon>
        <taxon>Pseudomonadota</taxon>
        <taxon>Alphaproteobacteria</taxon>
        <taxon>Hyphomicrobiales</taxon>
        <taxon>Nitrobacteraceae</taxon>
        <taxon>Bradyrhizobium</taxon>
        <taxon>Bradyrhizobium barranii</taxon>
    </lineage>
</organism>
<evidence type="ECO:0000313" key="4">
    <source>
        <dbReference type="Proteomes" id="UP000564836"/>
    </source>
</evidence>
<accession>A0A7Z0TU83</accession>
<dbReference type="InterPro" id="IPR025164">
    <property type="entry name" value="Toastrack_DUF4097"/>
</dbReference>
<protein>
    <submittedName>
        <fullName evidence="3">DUF4097 domain-containing protein</fullName>
    </submittedName>
    <submittedName>
        <fullName evidence="2">DUF4097 family beta strand repeat protein</fullName>
    </submittedName>
</protein>
<dbReference type="PANTHER" id="PTHR34094">
    <property type="match status" value="1"/>
</dbReference>
<keyword evidence="3" id="KW-0614">Plasmid</keyword>
<sequence>MLSDRLSAARGERWKNAASMSIGGGRIRALEYSNNIVEQKMSVDSIFGGMIMTTINVPQNVPKSVSLPQGAKISVPAASANITIHSKPTNELTVSWRLRTGDASFVRVEIQTSGDAVINCSIQNRQPSTFIDLQLDVPANSPLTIKTSGGSISLDKADATVDAQTSGGAIEIGEGAADLTLHTSGGRITVGSAGRVGGRINANTSGGNIDLHSVSGSIPNARTSGGNIAVELLDPQPVATLQTNGGTITVQVPDSASFQLHARTSGGNVHIDSVLYPGGYDHQGSYDGPIHGGAGGNISAVTSGGNITIR</sequence>
<proteinExistence type="predicted"/>
<evidence type="ECO:0000313" key="2">
    <source>
        <dbReference type="EMBL" id="NYY96721.1"/>
    </source>
</evidence>
<dbReference type="RefSeq" id="WP_157183508.1">
    <property type="nucleotide sequence ID" value="NZ_CP049700.1"/>
</dbReference>
<dbReference type="Proteomes" id="UP000564836">
    <property type="component" value="Plasmid pBb323S2a"/>
</dbReference>
<feature type="domain" description="DUF4097" evidence="1">
    <location>
        <begin position="131"/>
        <end position="309"/>
    </location>
</feature>
<dbReference type="Pfam" id="PF13349">
    <property type="entry name" value="DUF4097"/>
    <property type="match status" value="1"/>
</dbReference>
<dbReference type="EMBL" id="CP088278">
    <property type="protein sequence ID" value="UGX89622.1"/>
    <property type="molecule type" value="Genomic_DNA"/>
</dbReference>
<dbReference type="EMBL" id="JACBFH010000004">
    <property type="protein sequence ID" value="NYY96721.1"/>
    <property type="molecule type" value="Genomic_DNA"/>
</dbReference>
<gene>
    <name evidence="3" type="ORF">G6321_00002510</name>
    <name evidence="2" type="ORF">G6321_53395</name>
</gene>
<dbReference type="AlphaFoldDB" id="A0A7Z0TU83"/>
<evidence type="ECO:0000259" key="1">
    <source>
        <dbReference type="Pfam" id="PF13349"/>
    </source>
</evidence>
<dbReference type="GeneID" id="92958899"/>
<evidence type="ECO:0000313" key="3">
    <source>
        <dbReference type="EMBL" id="UGX89622.1"/>
    </source>
</evidence>
<reference evidence="2" key="2">
    <citation type="submission" date="2020-06" db="EMBL/GenBank/DDBJ databases">
        <title>Whole Genome Sequence of Bradyrhizobium sp. Strain 323S2.</title>
        <authorList>
            <person name="Bromfield E.S.P."/>
        </authorList>
    </citation>
    <scope>NUCLEOTIDE SEQUENCE [LARGE SCALE GENOMIC DNA]</scope>
    <source>
        <strain evidence="2">323S2</strain>
    </source>
</reference>